<reference evidence="1 2" key="1">
    <citation type="submission" date="2021-04" db="EMBL/GenBank/DDBJ databases">
        <authorList>
            <person name="Bliznina A."/>
        </authorList>
    </citation>
    <scope>NUCLEOTIDE SEQUENCE [LARGE SCALE GENOMIC DNA]</scope>
</reference>
<dbReference type="EMBL" id="OU015567">
    <property type="protein sequence ID" value="CAG5110975.1"/>
    <property type="molecule type" value="Genomic_DNA"/>
</dbReference>
<organism evidence="1 2">
    <name type="scientific">Oikopleura dioica</name>
    <name type="common">Tunicate</name>
    <dbReference type="NCBI Taxonomy" id="34765"/>
    <lineage>
        <taxon>Eukaryota</taxon>
        <taxon>Metazoa</taxon>
        <taxon>Chordata</taxon>
        <taxon>Tunicata</taxon>
        <taxon>Appendicularia</taxon>
        <taxon>Copelata</taxon>
        <taxon>Oikopleuridae</taxon>
        <taxon>Oikopleura</taxon>
    </lineage>
</organism>
<name>A0ABN7T3N7_OIKDI</name>
<keyword evidence="2" id="KW-1185">Reference proteome</keyword>
<gene>
    <name evidence="1" type="ORF">OKIOD_LOCUS14085</name>
</gene>
<dbReference type="Proteomes" id="UP001158576">
    <property type="component" value="Chromosome 2"/>
</dbReference>
<sequence length="245" mass="26404">MKLGKFLLVSQAKAWCLIGAYCSEAIHLTCGGEVNETIAANPIENGAWGCKDTVTGNKIKCEPSCEKGFKPNWTVRPKKDSPSFVTNCNKISSSTKNLSGAVLKCEEKGHQNRCVKAATTPIANGVLSPRKIVDQERAYYDVVCKDQTVKGIIHCQNGKFRKPGWSSDWKNSCAGNNMLESGSWWGCATSIAECVAAFETVTPCLNALATCAGVLSDECETKIKTCTEDPSIENCVSALTSCNPF</sequence>
<proteinExistence type="predicted"/>
<accession>A0ABN7T3N7</accession>
<evidence type="ECO:0000313" key="2">
    <source>
        <dbReference type="Proteomes" id="UP001158576"/>
    </source>
</evidence>
<protein>
    <submittedName>
        <fullName evidence="1">Oidioi.mRNA.OKI2018_I69.chr2.g5320.t1.cds</fullName>
    </submittedName>
</protein>
<evidence type="ECO:0000313" key="1">
    <source>
        <dbReference type="EMBL" id="CAG5110975.1"/>
    </source>
</evidence>